<dbReference type="AlphaFoldDB" id="A0AAD7E616"/>
<evidence type="ECO:0000313" key="4">
    <source>
        <dbReference type="Proteomes" id="UP001219525"/>
    </source>
</evidence>
<comment type="caution">
    <text evidence="3">The sequence shown here is derived from an EMBL/GenBank/DDBJ whole genome shotgun (WGS) entry which is preliminary data.</text>
</comment>
<feature type="compositionally biased region" description="Low complexity" evidence="2">
    <location>
        <begin position="186"/>
        <end position="202"/>
    </location>
</feature>
<sequence>MPSSEEVRMLEGVSVAQHRFRLVVKDPTTPDLSLEGGPHSGTVMTNAPRLAPDVAVNGPFIVCIQHILLCLSQVFNQMPYRNSRYKDKFLMLREKYERITAKQDEYHRDLDLAMSKIKKLQAENDMLLDALSAAAAQVPVPFGISPHRDRPAHDAPPGPGPMDALAAPLLPEQPPHHVNGNGVNSGDGLHSASSNSSLGAVSTQVNGMHAESRLSRPPSIEFISHDMNGRPS</sequence>
<proteinExistence type="predicted"/>
<dbReference type="EMBL" id="JARJCW010000001">
    <property type="protein sequence ID" value="KAJ7230569.1"/>
    <property type="molecule type" value="Genomic_DNA"/>
</dbReference>
<feature type="compositionally biased region" description="Basic and acidic residues" evidence="2">
    <location>
        <begin position="223"/>
        <end position="232"/>
    </location>
</feature>
<dbReference type="Proteomes" id="UP001219525">
    <property type="component" value="Unassembled WGS sequence"/>
</dbReference>
<accession>A0AAD7E616</accession>
<evidence type="ECO:0000313" key="3">
    <source>
        <dbReference type="EMBL" id="KAJ7230569.1"/>
    </source>
</evidence>
<organism evidence="3 4">
    <name type="scientific">Mycena pura</name>
    <dbReference type="NCBI Taxonomy" id="153505"/>
    <lineage>
        <taxon>Eukaryota</taxon>
        <taxon>Fungi</taxon>
        <taxon>Dikarya</taxon>
        <taxon>Basidiomycota</taxon>
        <taxon>Agaricomycotina</taxon>
        <taxon>Agaricomycetes</taxon>
        <taxon>Agaricomycetidae</taxon>
        <taxon>Agaricales</taxon>
        <taxon>Marasmiineae</taxon>
        <taxon>Mycenaceae</taxon>
        <taxon>Mycena</taxon>
    </lineage>
</organism>
<keyword evidence="1" id="KW-0175">Coiled coil</keyword>
<protein>
    <submittedName>
        <fullName evidence="3">Uncharacterized protein</fullName>
    </submittedName>
</protein>
<feature type="coiled-coil region" evidence="1">
    <location>
        <begin position="103"/>
        <end position="137"/>
    </location>
</feature>
<feature type="region of interest" description="Disordered" evidence="2">
    <location>
        <begin position="142"/>
        <end position="232"/>
    </location>
</feature>
<evidence type="ECO:0000256" key="1">
    <source>
        <dbReference type="SAM" id="Coils"/>
    </source>
</evidence>
<gene>
    <name evidence="3" type="ORF">GGX14DRAFT_583890</name>
</gene>
<reference evidence="3" key="1">
    <citation type="submission" date="2023-03" db="EMBL/GenBank/DDBJ databases">
        <title>Massive genome expansion in bonnet fungi (Mycena s.s.) driven by repeated elements and novel gene families across ecological guilds.</title>
        <authorList>
            <consortium name="Lawrence Berkeley National Laboratory"/>
            <person name="Harder C.B."/>
            <person name="Miyauchi S."/>
            <person name="Viragh M."/>
            <person name="Kuo A."/>
            <person name="Thoen E."/>
            <person name="Andreopoulos B."/>
            <person name="Lu D."/>
            <person name="Skrede I."/>
            <person name="Drula E."/>
            <person name="Henrissat B."/>
            <person name="Morin E."/>
            <person name="Kohler A."/>
            <person name="Barry K."/>
            <person name="LaButti K."/>
            <person name="Morin E."/>
            <person name="Salamov A."/>
            <person name="Lipzen A."/>
            <person name="Mereny Z."/>
            <person name="Hegedus B."/>
            <person name="Baldrian P."/>
            <person name="Stursova M."/>
            <person name="Weitz H."/>
            <person name="Taylor A."/>
            <person name="Grigoriev I.V."/>
            <person name="Nagy L.G."/>
            <person name="Martin F."/>
            <person name="Kauserud H."/>
        </authorList>
    </citation>
    <scope>NUCLEOTIDE SEQUENCE</scope>
    <source>
        <strain evidence="3">9144</strain>
    </source>
</reference>
<evidence type="ECO:0000256" key="2">
    <source>
        <dbReference type="SAM" id="MobiDB-lite"/>
    </source>
</evidence>
<keyword evidence="4" id="KW-1185">Reference proteome</keyword>
<name>A0AAD7E616_9AGAR</name>